<dbReference type="Proteomes" id="UP000324222">
    <property type="component" value="Unassembled WGS sequence"/>
</dbReference>
<keyword evidence="2" id="KW-1185">Reference proteome</keyword>
<reference evidence="1 2" key="1">
    <citation type="submission" date="2019-05" db="EMBL/GenBank/DDBJ databases">
        <title>Another draft genome of Portunus trituberculatus and its Hox gene families provides insights of decapod evolution.</title>
        <authorList>
            <person name="Jeong J.-H."/>
            <person name="Song I."/>
            <person name="Kim S."/>
            <person name="Choi T."/>
            <person name="Kim D."/>
            <person name="Ryu S."/>
            <person name="Kim W."/>
        </authorList>
    </citation>
    <scope>NUCLEOTIDE SEQUENCE [LARGE SCALE GENOMIC DNA]</scope>
    <source>
        <tissue evidence="1">Muscle</tissue>
    </source>
</reference>
<proteinExistence type="predicted"/>
<sequence>MRVIVCPRHNQRHDELTLGALEPSAGW</sequence>
<gene>
    <name evidence="1" type="ORF">E2C01_083529</name>
</gene>
<evidence type="ECO:0000313" key="2">
    <source>
        <dbReference type="Proteomes" id="UP000324222"/>
    </source>
</evidence>
<accession>A0A5B7J2B8</accession>
<dbReference type="AlphaFoldDB" id="A0A5B7J2B8"/>
<evidence type="ECO:0000313" key="1">
    <source>
        <dbReference type="EMBL" id="MPC88613.1"/>
    </source>
</evidence>
<organism evidence="1 2">
    <name type="scientific">Portunus trituberculatus</name>
    <name type="common">Swimming crab</name>
    <name type="synonym">Neptunus trituberculatus</name>
    <dbReference type="NCBI Taxonomy" id="210409"/>
    <lineage>
        <taxon>Eukaryota</taxon>
        <taxon>Metazoa</taxon>
        <taxon>Ecdysozoa</taxon>
        <taxon>Arthropoda</taxon>
        <taxon>Crustacea</taxon>
        <taxon>Multicrustacea</taxon>
        <taxon>Malacostraca</taxon>
        <taxon>Eumalacostraca</taxon>
        <taxon>Eucarida</taxon>
        <taxon>Decapoda</taxon>
        <taxon>Pleocyemata</taxon>
        <taxon>Brachyura</taxon>
        <taxon>Eubrachyura</taxon>
        <taxon>Portunoidea</taxon>
        <taxon>Portunidae</taxon>
        <taxon>Portuninae</taxon>
        <taxon>Portunus</taxon>
    </lineage>
</organism>
<dbReference type="EMBL" id="VSRR010078318">
    <property type="protein sequence ID" value="MPC88613.1"/>
    <property type="molecule type" value="Genomic_DNA"/>
</dbReference>
<comment type="caution">
    <text evidence="1">The sequence shown here is derived from an EMBL/GenBank/DDBJ whole genome shotgun (WGS) entry which is preliminary data.</text>
</comment>
<protein>
    <submittedName>
        <fullName evidence="1">Uncharacterized protein</fullName>
    </submittedName>
</protein>
<name>A0A5B7J2B8_PORTR</name>